<gene>
    <name evidence="1" type="ORF">Lmac_1487</name>
</gene>
<dbReference type="SUPFAM" id="SSF89807">
    <property type="entry name" value="Dodecin-like"/>
    <property type="match status" value="1"/>
</dbReference>
<protein>
    <submittedName>
        <fullName evidence="1">Uncharacterized protein</fullName>
    </submittedName>
</protein>
<dbReference type="Pfam" id="PF07311">
    <property type="entry name" value="Dodecin"/>
    <property type="match status" value="1"/>
</dbReference>
<dbReference type="Proteomes" id="UP000054908">
    <property type="component" value="Unassembled WGS sequence"/>
</dbReference>
<dbReference type="PATRIC" id="fig|466.6.peg.1567"/>
<accession>A0A0W0W1R7</accession>
<comment type="caution">
    <text evidence="1">The sequence shown here is derived from an EMBL/GenBank/DDBJ whole genome shotgun (WGS) entry which is preliminary data.</text>
</comment>
<evidence type="ECO:0000313" key="1">
    <source>
        <dbReference type="EMBL" id="KTD26239.1"/>
    </source>
</evidence>
<dbReference type="RefSeq" id="WP_058452258.1">
    <property type="nucleotide sequence ID" value="NZ_CAAAIB010000001.1"/>
</dbReference>
<keyword evidence="2" id="KW-1185">Reference proteome</keyword>
<proteinExistence type="predicted"/>
<dbReference type="InterPro" id="IPR025543">
    <property type="entry name" value="Dodecin-like"/>
</dbReference>
<dbReference type="AlphaFoldDB" id="A0A0W0W1R7"/>
<evidence type="ECO:0000313" key="2">
    <source>
        <dbReference type="Proteomes" id="UP000054908"/>
    </source>
</evidence>
<dbReference type="OrthoDB" id="5639128at2"/>
<dbReference type="EMBL" id="LNYL01000038">
    <property type="protein sequence ID" value="KTD26239.1"/>
    <property type="molecule type" value="Genomic_DNA"/>
</dbReference>
<sequence>MATTKKGDFIGYSEVGIDQAIQNALQKAGEHSHFEVIETRGSQIGEDKRQYEATIIAFLD</sequence>
<reference evidence="1 2" key="1">
    <citation type="submission" date="2015-11" db="EMBL/GenBank/DDBJ databases">
        <title>Genomic analysis of 38 Legionella species identifies large and diverse effector repertoires.</title>
        <authorList>
            <person name="Burstein D."/>
            <person name="Amaro F."/>
            <person name="Zusman T."/>
            <person name="Lifshitz Z."/>
            <person name="Cohen O."/>
            <person name="Gilbert J.A."/>
            <person name="Pupko T."/>
            <person name="Shuman H.A."/>
            <person name="Segal G."/>
        </authorList>
    </citation>
    <scope>NUCLEOTIDE SEQUENCE [LARGE SCALE GENOMIC DNA]</scope>
    <source>
        <strain evidence="1 2">PX-1-G2-E2</strain>
    </source>
</reference>
<dbReference type="InterPro" id="IPR036694">
    <property type="entry name" value="Dodecin-like_sf"/>
</dbReference>
<dbReference type="InterPro" id="IPR009923">
    <property type="entry name" value="Dodecin"/>
</dbReference>
<name>A0A0W0W1R7_9GAMM</name>
<dbReference type="Gene3D" id="3.30.1660.10">
    <property type="entry name" value="Flavin-binding protein dodecin"/>
    <property type="match status" value="1"/>
</dbReference>
<organism evidence="1 2">
    <name type="scientific">Legionella maceachernii</name>
    <dbReference type="NCBI Taxonomy" id="466"/>
    <lineage>
        <taxon>Bacteria</taxon>
        <taxon>Pseudomonadati</taxon>
        <taxon>Pseudomonadota</taxon>
        <taxon>Gammaproteobacteria</taxon>
        <taxon>Legionellales</taxon>
        <taxon>Legionellaceae</taxon>
        <taxon>Legionella</taxon>
    </lineage>
</organism>
<dbReference type="STRING" id="466.Lmac_1487"/>